<evidence type="ECO:0000259" key="1">
    <source>
        <dbReference type="Pfam" id="PF17390"/>
    </source>
</evidence>
<dbReference type="PANTHER" id="PTHR33307">
    <property type="entry name" value="ALPHA-RHAMNOSIDASE (EUROFUNG)"/>
    <property type="match status" value="1"/>
</dbReference>
<name>A0ABY6EDV3_9ACTN</name>
<dbReference type="PANTHER" id="PTHR33307:SF11">
    <property type="entry name" value="ALPHA-L-RHAMNOSIDASE"/>
    <property type="match status" value="1"/>
</dbReference>
<accession>A0ABY6EDV3</accession>
<protein>
    <recommendedName>
        <fullName evidence="1">Alpha-L-rhamnosidase C-terminal domain-containing protein</fullName>
    </recommendedName>
</protein>
<dbReference type="InterPro" id="IPR035398">
    <property type="entry name" value="Bac_rhamnosid_C"/>
</dbReference>
<dbReference type="InterPro" id="IPR016007">
    <property type="entry name" value="Alpha_rhamnosid"/>
</dbReference>
<organism evidence="2 3">
    <name type="scientific">Streptomyces cynarae</name>
    <dbReference type="NCBI Taxonomy" id="2981134"/>
    <lineage>
        <taxon>Bacteria</taxon>
        <taxon>Bacillati</taxon>
        <taxon>Actinomycetota</taxon>
        <taxon>Actinomycetes</taxon>
        <taxon>Kitasatosporales</taxon>
        <taxon>Streptomycetaceae</taxon>
        <taxon>Streptomyces</taxon>
    </lineage>
</organism>
<dbReference type="InterPro" id="IPR008928">
    <property type="entry name" value="6-hairpin_glycosidase_sf"/>
</dbReference>
<keyword evidence="3" id="KW-1185">Reference proteome</keyword>
<evidence type="ECO:0000313" key="2">
    <source>
        <dbReference type="EMBL" id="UXY24807.1"/>
    </source>
</evidence>
<dbReference type="EMBL" id="CP106793">
    <property type="protein sequence ID" value="UXY24807.1"/>
    <property type="molecule type" value="Genomic_DNA"/>
</dbReference>
<dbReference type="Pfam" id="PF17390">
    <property type="entry name" value="Bac_rhamnosid_C"/>
    <property type="match status" value="1"/>
</dbReference>
<dbReference type="RefSeq" id="WP_263235030.1">
    <property type="nucleotide sequence ID" value="NZ_CP106793.1"/>
</dbReference>
<dbReference type="SUPFAM" id="SSF48208">
    <property type="entry name" value="Six-hairpin glycosidases"/>
    <property type="match status" value="1"/>
</dbReference>
<reference evidence="2" key="1">
    <citation type="submission" date="2022-10" db="EMBL/GenBank/DDBJ databases">
        <authorList>
            <person name="Mo P."/>
        </authorList>
    </citation>
    <scope>NUCLEOTIDE SEQUENCE</scope>
    <source>
        <strain evidence="2">HUAS 13-4</strain>
    </source>
</reference>
<feature type="domain" description="Alpha-L-rhamnosidase C-terminal" evidence="1">
    <location>
        <begin position="5"/>
        <end position="77"/>
    </location>
</feature>
<dbReference type="Gene3D" id="2.60.420.10">
    <property type="entry name" value="Maltose phosphorylase, domain 3"/>
    <property type="match status" value="1"/>
</dbReference>
<proteinExistence type="predicted"/>
<sequence length="105" mass="11070">MNQAPGSIGYHQLLTAPGVVGDLTRASGSYRTPQGLVTSKWQKDGHGRFSLKVTVPPGSTAVVRVPADAHDRITARGSTRPSPQERTDSATTYRVSAGSYTFAVG</sequence>
<dbReference type="Proteomes" id="UP001061298">
    <property type="component" value="Chromosome"/>
</dbReference>
<gene>
    <name evidence="2" type="ORF">N8I84_39415</name>
</gene>
<evidence type="ECO:0000313" key="3">
    <source>
        <dbReference type="Proteomes" id="UP001061298"/>
    </source>
</evidence>